<comment type="caution">
    <text evidence="10">The sequence shown here is derived from an EMBL/GenBank/DDBJ whole genome shotgun (WGS) entry which is preliminary data.</text>
</comment>
<dbReference type="Pfam" id="PF16355">
    <property type="entry name" value="DUF4982"/>
    <property type="match status" value="1"/>
</dbReference>
<dbReference type="Proteomes" id="UP000602759">
    <property type="component" value="Unassembled WGS sequence"/>
</dbReference>
<dbReference type="InterPro" id="IPR008929">
    <property type="entry name" value="Chondroitin_lyas"/>
</dbReference>
<keyword evidence="11" id="KW-1185">Reference proteome</keyword>
<dbReference type="EMBL" id="JACOIK010000002">
    <property type="protein sequence ID" value="MBD1431993.1"/>
    <property type="molecule type" value="Genomic_DNA"/>
</dbReference>
<dbReference type="SUPFAM" id="SSF51445">
    <property type="entry name" value="(Trans)glycosidases"/>
    <property type="match status" value="1"/>
</dbReference>
<dbReference type="InterPro" id="IPR006103">
    <property type="entry name" value="Glyco_hydro_2_cat"/>
</dbReference>
<dbReference type="InterPro" id="IPR013783">
    <property type="entry name" value="Ig-like_fold"/>
</dbReference>
<evidence type="ECO:0000256" key="3">
    <source>
        <dbReference type="ARBA" id="ARBA00022801"/>
    </source>
</evidence>
<protein>
    <submittedName>
        <fullName evidence="10">Alginate lyase family protein</fullName>
    </submittedName>
</protein>
<sequence>MVRKFLWLFVLIGMVLGLKVVAQEKHRLLHGWEFVQGDLGDVWEGVRPVANGAPETLPIWENVVLPHSYNATDAVHPEENYYQGPAWYRTYLDIENPYIGGRTILHFEGAGQKSEVYVYQEKVGEHVGGYDEWYVDITDAVKRFYKNNAMKRFKGRVPILIRTDNSRDVEMIPSDLSDFNVYGGLYRYVNLCYVPTLSTRHLFADAKLNDNGKEGMVTLRAQFWNPNGISSADVHTTIKDQSGKIVAQRHTTVKLQPTSAIQALGDIGVPRPNIWSPDAPFLYTVEVAVIHGADTAVTAERIGFRSFEFVRSGPFKLNGKRLLLRGTHRHEDHAGVGPAMTEEQIWEEMRMMKDMGVNFIRLGHYQQSRIVLDACDSLGILVWEEIPWCRGGLGGAVYQQQAKRMLTNMIQQHFNHPSIIIWGLGNENDWPGDFDEFDQEKIRAFMKELHDLSHQLDDSRKTAIRRCDFCKDIVDVYSPSIWAGWYRGVYTDYKTASRNEFERIDHFLHVEWGGDSHAGRHSETPDAGLSEVMGSTTADERAGDASLYGGPSRVSKDGDWSESYMVNLIDWHLKEQETMPWLTGTAYWPFKDFSTPIRPENPVPYMNQKGVVARDFKKKESYYVFQSYWAEKPMIHIYGHSWPVRWGDEGQERMIKVYSNCQEVELFLNGESLGKRKRDSQDFPAAGLRWMVKFKTGENKLEAIGYKNGQTIHDMLVQEYQIERWGKPVRVALEVLEEQEDTLLLKAQLFDENGVRCLDASNYINFEAVGEGKLLVDQGTSDGSRRLQAYNGRAIVRLVRAGKNVVVTAHADSLNTFILDLSRTVADVKVQVSKRIKVHVLKAAEEALSLSPLTITSSVCPRSAGGKHDFYSEGDYWWPDPKNPEGPYIRKDGLSNPDNFVDHRNLVMRLGDILGTLVSAWELTRDVRYLDASLKHVEAWFINSETRMNPAMEYAQAIKGIATGRGIGIIDGIHLVEVARALQVLHDAHKLPLEIYTGTKSWFSAYLGWITTHPYGLQERDTKNNHAACWVLQVAAFAQYVGDEGLLDFAAVRYKTVLLPDQMADNGSFPLELERTKPYGYSLFNLDVFSGINYILKEHEPNLPSVHIGEKSLKKGIQFMVPYVEDKTLWHYGEDVMYWNNWPIAHPFLLLGCVMFEQPQWLHLWGRLPLDYSEQEVRRNSPIRHPLLWM</sequence>
<dbReference type="Gene3D" id="3.20.20.80">
    <property type="entry name" value="Glycosidases"/>
    <property type="match status" value="1"/>
</dbReference>
<dbReference type="GO" id="GO:0016829">
    <property type="term" value="F:lyase activity"/>
    <property type="evidence" value="ECO:0007669"/>
    <property type="project" value="UniProtKB-KW"/>
</dbReference>
<reference evidence="10 11" key="1">
    <citation type="submission" date="2020-08" db="EMBL/GenBank/DDBJ databases">
        <title>Sphingobacterium sp. DN00404 isolated from aquaculture water.</title>
        <authorList>
            <person name="Zhang M."/>
        </authorList>
    </citation>
    <scope>NUCLEOTIDE SEQUENCE [LARGE SCALE GENOMIC DNA]</scope>
    <source>
        <strain evidence="10 11">DN00404</strain>
    </source>
</reference>
<evidence type="ECO:0000259" key="7">
    <source>
        <dbReference type="Pfam" id="PF02836"/>
    </source>
</evidence>
<dbReference type="InterPro" id="IPR008979">
    <property type="entry name" value="Galactose-bd-like_sf"/>
</dbReference>
<evidence type="ECO:0000256" key="4">
    <source>
        <dbReference type="ARBA" id="ARBA00023239"/>
    </source>
</evidence>
<dbReference type="PANTHER" id="PTHR42732">
    <property type="entry name" value="BETA-GALACTOSIDASE"/>
    <property type="match status" value="1"/>
</dbReference>
<dbReference type="PRINTS" id="PR00132">
    <property type="entry name" value="GLHYDRLASE2"/>
</dbReference>
<dbReference type="SUPFAM" id="SSF49303">
    <property type="entry name" value="beta-Galactosidase/glucuronidase domain"/>
    <property type="match status" value="1"/>
</dbReference>
<dbReference type="InterPro" id="IPR017853">
    <property type="entry name" value="GH"/>
</dbReference>
<evidence type="ECO:0000313" key="10">
    <source>
        <dbReference type="EMBL" id="MBD1431993.1"/>
    </source>
</evidence>
<dbReference type="InterPro" id="IPR006102">
    <property type="entry name" value="Ig-like_GH2"/>
</dbReference>
<dbReference type="InterPro" id="IPR006101">
    <property type="entry name" value="Glyco_hydro_2"/>
</dbReference>
<evidence type="ECO:0000259" key="6">
    <source>
        <dbReference type="Pfam" id="PF00703"/>
    </source>
</evidence>
<name>A0ABR7YL01_9SPHI</name>
<dbReference type="RefSeq" id="WP_317170845.1">
    <property type="nucleotide sequence ID" value="NZ_JACOIK010000002.1"/>
</dbReference>
<organism evidence="10 11">
    <name type="scientific">Sphingobacterium micropteri</name>
    <dbReference type="NCBI Taxonomy" id="2763501"/>
    <lineage>
        <taxon>Bacteria</taxon>
        <taxon>Pseudomonadati</taxon>
        <taxon>Bacteroidota</taxon>
        <taxon>Sphingobacteriia</taxon>
        <taxon>Sphingobacteriales</taxon>
        <taxon>Sphingobacteriaceae</taxon>
        <taxon>Sphingobacterium</taxon>
    </lineage>
</organism>
<feature type="domain" description="DUF4982" evidence="9">
    <location>
        <begin position="650"/>
        <end position="712"/>
    </location>
</feature>
<gene>
    <name evidence="10" type="ORF">H8B06_04080</name>
</gene>
<dbReference type="InterPro" id="IPR051913">
    <property type="entry name" value="GH2_Domain-Containing"/>
</dbReference>
<evidence type="ECO:0000256" key="5">
    <source>
        <dbReference type="ARBA" id="ARBA00023295"/>
    </source>
</evidence>
<feature type="domain" description="Glycoside hydrolase family 2 immunoglobulin-like beta-sandwich" evidence="6">
    <location>
        <begin position="201"/>
        <end position="305"/>
    </location>
</feature>
<dbReference type="InterPro" id="IPR008397">
    <property type="entry name" value="Alginate_lyase_dom"/>
</dbReference>
<dbReference type="SUPFAM" id="SSF49785">
    <property type="entry name" value="Galactose-binding domain-like"/>
    <property type="match status" value="1"/>
</dbReference>
<keyword evidence="4 10" id="KW-0456">Lyase</keyword>
<keyword evidence="2" id="KW-0732">Signal</keyword>
<keyword evidence="5" id="KW-0326">Glycosidase</keyword>
<dbReference type="InterPro" id="IPR036156">
    <property type="entry name" value="Beta-gal/glucu_dom_sf"/>
</dbReference>
<evidence type="ECO:0000259" key="9">
    <source>
        <dbReference type="Pfam" id="PF16355"/>
    </source>
</evidence>
<keyword evidence="3" id="KW-0378">Hydrolase</keyword>
<dbReference type="Pfam" id="PF00703">
    <property type="entry name" value="Glyco_hydro_2"/>
    <property type="match status" value="1"/>
</dbReference>
<dbReference type="SUPFAM" id="SSF48230">
    <property type="entry name" value="Chondroitin AC/alginate lyase"/>
    <property type="match status" value="1"/>
</dbReference>
<evidence type="ECO:0000256" key="2">
    <source>
        <dbReference type="ARBA" id="ARBA00022729"/>
    </source>
</evidence>
<feature type="domain" description="Glycoside hydrolase family 2 catalytic" evidence="7">
    <location>
        <begin position="310"/>
        <end position="488"/>
    </location>
</feature>
<evidence type="ECO:0000256" key="1">
    <source>
        <dbReference type="ARBA" id="ARBA00007401"/>
    </source>
</evidence>
<dbReference type="Pfam" id="PF02836">
    <property type="entry name" value="Glyco_hydro_2_C"/>
    <property type="match status" value="1"/>
</dbReference>
<dbReference type="Pfam" id="PF05426">
    <property type="entry name" value="Alginate_lyase"/>
    <property type="match status" value="1"/>
</dbReference>
<accession>A0ABR7YL01</accession>
<dbReference type="Gene3D" id="1.50.10.100">
    <property type="entry name" value="Chondroitin AC/alginate lyase"/>
    <property type="match status" value="1"/>
</dbReference>
<dbReference type="PANTHER" id="PTHR42732:SF1">
    <property type="entry name" value="BETA-MANNOSIDASE"/>
    <property type="match status" value="1"/>
</dbReference>
<evidence type="ECO:0000313" key="11">
    <source>
        <dbReference type="Proteomes" id="UP000602759"/>
    </source>
</evidence>
<dbReference type="Gene3D" id="2.60.40.10">
    <property type="entry name" value="Immunoglobulins"/>
    <property type="match status" value="3"/>
</dbReference>
<proteinExistence type="inferred from homology"/>
<feature type="domain" description="Alginate lyase" evidence="8">
    <location>
        <begin position="860"/>
        <end position="1130"/>
    </location>
</feature>
<comment type="similarity">
    <text evidence="1">Belongs to the glycosyl hydrolase 2 family.</text>
</comment>
<evidence type="ECO:0000259" key="8">
    <source>
        <dbReference type="Pfam" id="PF05426"/>
    </source>
</evidence>
<dbReference type="Gene3D" id="2.60.120.260">
    <property type="entry name" value="Galactose-binding domain-like"/>
    <property type="match status" value="1"/>
</dbReference>
<dbReference type="InterPro" id="IPR032311">
    <property type="entry name" value="DUF4982"/>
</dbReference>